<reference evidence="1 2" key="1">
    <citation type="submission" date="2014-04" db="EMBL/GenBank/DDBJ databases">
        <authorList>
            <consortium name="DOE Joint Genome Institute"/>
            <person name="Kuo A."/>
            <person name="Ruytinx J."/>
            <person name="Rineau F."/>
            <person name="Colpaert J."/>
            <person name="Kohler A."/>
            <person name="Nagy L.G."/>
            <person name="Floudas D."/>
            <person name="Copeland A."/>
            <person name="Barry K.W."/>
            <person name="Cichocki N."/>
            <person name="Veneault-Fourrey C."/>
            <person name="LaButti K."/>
            <person name="Lindquist E.A."/>
            <person name="Lipzen A."/>
            <person name="Lundell T."/>
            <person name="Morin E."/>
            <person name="Murat C."/>
            <person name="Sun H."/>
            <person name="Tunlid A."/>
            <person name="Henrissat B."/>
            <person name="Grigoriev I.V."/>
            <person name="Hibbett D.S."/>
            <person name="Martin F."/>
            <person name="Nordberg H.P."/>
            <person name="Cantor M.N."/>
            <person name="Hua S.X."/>
        </authorList>
    </citation>
    <scope>NUCLEOTIDE SEQUENCE [LARGE SCALE GENOMIC DNA]</scope>
    <source>
        <strain evidence="1 2">UH-Slu-Lm8-n1</strain>
    </source>
</reference>
<evidence type="ECO:0000313" key="1">
    <source>
        <dbReference type="EMBL" id="KIK43265.1"/>
    </source>
</evidence>
<dbReference type="HOGENOM" id="CLU_2706488_0_0_1"/>
<name>A0A0D0A022_9AGAM</name>
<protein>
    <submittedName>
        <fullName evidence="1">Uncharacterized protein</fullName>
    </submittedName>
</protein>
<dbReference type="AlphaFoldDB" id="A0A0D0A022"/>
<dbReference type="EMBL" id="KN835217">
    <property type="protein sequence ID" value="KIK43265.1"/>
    <property type="molecule type" value="Genomic_DNA"/>
</dbReference>
<reference evidence="2" key="2">
    <citation type="submission" date="2015-01" db="EMBL/GenBank/DDBJ databases">
        <title>Evolutionary Origins and Diversification of the Mycorrhizal Mutualists.</title>
        <authorList>
            <consortium name="DOE Joint Genome Institute"/>
            <consortium name="Mycorrhizal Genomics Consortium"/>
            <person name="Kohler A."/>
            <person name="Kuo A."/>
            <person name="Nagy L.G."/>
            <person name="Floudas D."/>
            <person name="Copeland A."/>
            <person name="Barry K.W."/>
            <person name="Cichocki N."/>
            <person name="Veneault-Fourrey C."/>
            <person name="LaButti K."/>
            <person name="Lindquist E.A."/>
            <person name="Lipzen A."/>
            <person name="Lundell T."/>
            <person name="Morin E."/>
            <person name="Murat C."/>
            <person name="Riley R."/>
            <person name="Ohm R."/>
            <person name="Sun H."/>
            <person name="Tunlid A."/>
            <person name="Henrissat B."/>
            <person name="Grigoriev I.V."/>
            <person name="Hibbett D.S."/>
            <person name="Martin F."/>
        </authorList>
    </citation>
    <scope>NUCLEOTIDE SEQUENCE [LARGE SCALE GENOMIC DNA]</scope>
    <source>
        <strain evidence="2">UH-Slu-Lm8-n1</strain>
    </source>
</reference>
<gene>
    <name evidence="1" type="ORF">CY34DRAFT_722165</name>
</gene>
<accession>A0A0D0A022</accession>
<proteinExistence type="predicted"/>
<dbReference type="Proteomes" id="UP000054485">
    <property type="component" value="Unassembled WGS sequence"/>
</dbReference>
<evidence type="ECO:0000313" key="2">
    <source>
        <dbReference type="Proteomes" id="UP000054485"/>
    </source>
</evidence>
<dbReference type="InParanoid" id="A0A0D0A022"/>
<keyword evidence="2" id="KW-1185">Reference proteome</keyword>
<sequence length="73" mass="8328">MCGVHAESENDSECTRHSRMSSEFCVSSLREHLFGICMLHFITSRTQLVLCFLFLQCRGRVLLLFVSCLMPVA</sequence>
<organism evidence="1 2">
    <name type="scientific">Suillus luteus UH-Slu-Lm8-n1</name>
    <dbReference type="NCBI Taxonomy" id="930992"/>
    <lineage>
        <taxon>Eukaryota</taxon>
        <taxon>Fungi</taxon>
        <taxon>Dikarya</taxon>
        <taxon>Basidiomycota</taxon>
        <taxon>Agaricomycotina</taxon>
        <taxon>Agaricomycetes</taxon>
        <taxon>Agaricomycetidae</taxon>
        <taxon>Boletales</taxon>
        <taxon>Suillineae</taxon>
        <taxon>Suillaceae</taxon>
        <taxon>Suillus</taxon>
    </lineage>
</organism>